<dbReference type="EMBL" id="CP002961">
    <property type="protein sequence ID" value="AFK01988.1"/>
    <property type="molecule type" value="Genomic_DNA"/>
</dbReference>
<dbReference type="Proteomes" id="UP000002875">
    <property type="component" value="Chromosome"/>
</dbReference>
<feature type="chain" id="PRO_5045745048" description="Lipocalin-like domain-containing protein" evidence="1">
    <location>
        <begin position="18"/>
        <end position="146"/>
    </location>
</feature>
<reference evidence="2 3" key="1">
    <citation type="submission" date="2011-07" db="EMBL/GenBank/DDBJ databases">
        <title>The complete genome of chromosome of Emticicia oligotrophica DSM 17448.</title>
        <authorList>
            <consortium name="US DOE Joint Genome Institute (JGI-PGF)"/>
            <person name="Lucas S."/>
            <person name="Han J."/>
            <person name="Lapidus A."/>
            <person name="Bruce D."/>
            <person name="Goodwin L."/>
            <person name="Pitluck S."/>
            <person name="Peters L."/>
            <person name="Kyrpides N."/>
            <person name="Mavromatis K."/>
            <person name="Ivanova N."/>
            <person name="Ovchinnikova G."/>
            <person name="Teshima H."/>
            <person name="Detter J.C."/>
            <person name="Tapia R."/>
            <person name="Han C."/>
            <person name="Land M."/>
            <person name="Hauser L."/>
            <person name="Markowitz V."/>
            <person name="Cheng J.-F."/>
            <person name="Hugenholtz P."/>
            <person name="Woyke T."/>
            <person name="Wu D."/>
            <person name="Tindall B."/>
            <person name="Pomrenke H."/>
            <person name="Brambilla E."/>
            <person name="Klenk H.-P."/>
            <person name="Eisen J.A."/>
        </authorList>
    </citation>
    <scope>NUCLEOTIDE SEQUENCE [LARGE SCALE GENOMIC DNA]</scope>
    <source>
        <strain evidence="2 3">DSM 17448</strain>
    </source>
</reference>
<dbReference type="RefSeq" id="WP_015027688.1">
    <property type="nucleotide sequence ID" value="NC_018748.1"/>
</dbReference>
<protein>
    <recommendedName>
        <fullName evidence="4">Lipocalin-like domain-containing protein</fullName>
    </recommendedName>
</protein>
<feature type="signal peptide" evidence="1">
    <location>
        <begin position="1"/>
        <end position="17"/>
    </location>
</feature>
<dbReference type="PROSITE" id="PS51257">
    <property type="entry name" value="PROKAR_LIPOPROTEIN"/>
    <property type="match status" value="1"/>
</dbReference>
<evidence type="ECO:0000313" key="3">
    <source>
        <dbReference type="Proteomes" id="UP000002875"/>
    </source>
</evidence>
<gene>
    <name evidence="2" type="ordered locus">Emtol_0837</name>
</gene>
<keyword evidence="3" id="KW-1185">Reference proteome</keyword>
<evidence type="ECO:0000313" key="2">
    <source>
        <dbReference type="EMBL" id="AFK01988.1"/>
    </source>
</evidence>
<sequence length="146" mass="16397">MKALIVSFLLLALSACAITNENLEPQNDSFSKINGQWKYKKTGVGYPVVNGPTEIINEKIEILTFDSVNKTFTRSINGQVTETTSFDIQKVNYVGIEPREAIIFQKSETYSFLTFDDANSCIILYEKTPVGVVLADGNSYYYQKVK</sequence>
<name>A0ABM5MXX7_EMTOG</name>
<accession>A0ABM5MXX7</accession>
<evidence type="ECO:0008006" key="4">
    <source>
        <dbReference type="Google" id="ProtNLM"/>
    </source>
</evidence>
<organism evidence="2 3">
    <name type="scientific">Emticicia oligotrophica (strain DSM 17448 / CIP 109782 / MTCC 6937 / GPTSA100-15)</name>
    <dbReference type="NCBI Taxonomy" id="929562"/>
    <lineage>
        <taxon>Bacteria</taxon>
        <taxon>Pseudomonadati</taxon>
        <taxon>Bacteroidota</taxon>
        <taxon>Cytophagia</taxon>
        <taxon>Cytophagales</taxon>
        <taxon>Leadbetterellaceae</taxon>
        <taxon>Emticicia</taxon>
    </lineage>
</organism>
<keyword evidence="1" id="KW-0732">Signal</keyword>
<evidence type="ECO:0000256" key="1">
    <source>
        <dbReference type="SAM" id="SignalP"/>
    </source>
</evidence>
<proteinExistence type="predicted"/>